<dbReference type="Proteomes" id="UP000772434">
    <property type="component" value="Unassembled WGS sequence"/>
</dbReference>
<dbReference type="AlphaFoldDB" id="A0A9P5UB73"/>
<name>A0A9P5UB73_9AGAR</name>
<feature type="region of interest" description="Disordered" evidence="1">
    <location>
        <begin position="40"/>
        <end position="99"/>
    </location>
</feature>
<feature type="compositionally biased region" description="Polar residues" evidence="1">
    <location>
        <begin position="122"/>
        <end position="143"/>
    </location>
</feature>
<keyword evidence="3" id="KW-1185">Reference proteome</keyword>
<evidence type="ECO:0000313" key="2">
    <source>
        <dbReference type="EMBL" id="KAF9072784.1"/>
    </source>
</evidence>
<reference evidence="2" key="1">
    <citation type="submission" date="2020-11" db="EMBL/GenBank/DDBJ databases">
        <authorList>
            <consortium name="DOE Joint Genome Institute"/>
            <person name="Ahrendt S."/>
            <person name="Riley R."/>
            <person name="Andreopoulos W."/>
            <person name="Labutti K."/>
            <person name="Pangilinan J."/>
            <person name="Ruiz-Duenas F.J."/>
            <person name="Barrasa J.M."/>
            <person name="Sanchez-Garcia M."/>
            <person name="Camarero S."/>
            <person name="Miyauchi S."/>
            <person name="Serrano A."/>
            <person name="Linde D."/>
            <person name="Babiker R."/>
            <person name="Drula E."/>
            <person name="Ayuso-Fernandez I."/>
            <person name="Pacheco R."/>
            <person name="Padilla G."/>
            <person name="Ferreira P."/>
            <person name="Barriuso J."/>
            <person name="Kellner H."/>
            <person name="Castanera R."/>
            <person name="Alfaro M."/>
            <person name="Ramirez L."/>
            <person name="Pisabarro A.G."/>
            <person name="Kuo A."/>
            <person name="Tritt A."/>
            <person name="Lipzen A."/>
            <person name="He G."/>
            <person name="Yan M."/>
            <person name="Ng V."/>
            <person name="Cullen D."/>
            <person name="Martin F."/>
            <person name="Rosso M.-N."/>
            <person name="Henrissat B."/>
            <person name="Hibbett D."/>
            <person name="Martinez A.T."/>
            <person name="Grigoriev I.V."/>
        </authorList>
    </citation>
    <scope>NUCLEOTIDE SEQUENCE</scope>
    <source>
        <strain evidence="2">AH 40177</strain>
    </source>
</reference>
<dbReference type="EMBL" id="JADNRY010000022">
    <property type="protein sequence ID" value="KAF9072784.1"/>
    <property type="molecule type" value="Genomic_DNA"/>
</dbReference>
<comment type="caution">
    <text evidence="2">The sequence shown here is derived from an EMBL/GenBank/DDBJ whole genome shotgun (WGS) entry which is preliminary data.</text>
</comment>
<evidence type="ECO:0000313" key="3">
    <source>
        <dbReference type="Proteomes" id="UP000772434"/>
    </source>
</evidence>
<protein>
    <submittedName>
        <fullName evidence="2">Uncharacterized protein</fullName>
    </submittedName>
</protein>
<sequence>MEEAEERDWDELKDSYMAKVEELIEARKLRLAQKKTSLEVVGAEAATEDWEKEALETESGLDAQSPKNNKVRRVDEAPDASAKGKLPVVPDRRYSAGVAQPSAEDLEAFAEDLEDEGEDVQAISTTARPQPSPEKQYSANLEQLSEEDLNAYAEAWEDDTDWSDSL</sequence>
<accession>A0A9P5UB73</accession>
<feature type="compositionally biased region" description="Acidic residues" evidence="1">
    <location>
        <begin position="144"/>
        <end position="166"/>
    </location>
</feature>
<organism evidence="2 3">
    <name type="scientific">Rhodocollybia butyracea</name>
    <dbReference type="NCBI Taxonomy" id="206335"/>
    <lineage>
        <taxon>Eukaryota</taxon>
        <taxon>Fungi</taxon>
        <taxon>Dikarya</taxon>
        <taxon>Basidiomycota</taxon>
        <taxon>Agaricomycotina</taxon>
        <taxon>Agaricomycetes</taxon>
        <taxon>Agaricomycetidae</taxon>
        <taxon>Agaricales</taxon>
        <taxon>Marasmiineae</taxon>
        <taxon>Omphalotaceae</taxon>
        <taxon>Rhodocollybia</taxon>
    </lineage>
</organism>
<evidence type="ECO:0000256" key="1">
    <source>
        <dbReference type="SAM" id="MobiDB-lite"/>
    </source>
</evidence>
<feature type="region of interest" description="Disordered" evidence="1">
    <location>
        <begin position="113"/>
        <end position="166"/>
    </location>
</feature>
<gene>
    <name evidence="2" type="ORF">BDP27DRAFT_1319985</name>
</gene>
<proteinExistence type="predicted"/>